<dbReference type="AlphaFoldDB" id="A0A0F9T5R4"/>
<gene>
    <name evidence="1" type="ORF">LCGC14_0389560</name>
</gene>
<name>A0A0F9T5R4_9ZZZZ</name>
<organism evidence="1">
    <name type="scientific">marine sediment metagenome</name>
    <dbReference type="NCBI Taxonomy" id="412755"/>
    <lineage>
        <taxon>unclassified sequences</taxon>
        <taxon>metagenomes</taxon>
        <taxon>ecological metagenomes</taxon>
    </lineage>
</organism>
<dbReference type="EMBL" id="LAZR01000324">
    <property type="protein sequence ID" value="KKN74539.1"/>
    <property type="molecule type" value="Genomic_DNA"/>
</dbReference>
<accession>A0A0F9T5R4</accession>
<reference evidence="1" key="1">
    <citation type="journal article" date="2015" name="Nature">
        <title>Complex archaea that bridge the gap between prokaryotes and eukaryotes.</title>
        <authorList>
            <person name="Spang A."/>
            <person name="Saw J.H."/>
            <person name="Jorgensen S.L."/>
            <person name="Zaremba-Niedzwiedzka K."/>
            <person name="Martijn J."/>
            <person name="Lind A.E."/>
            <person name="van Eijk R."/>
            <person name="Schleper C."/>
            <person name="Guy L."/>
            <person name="Ettema T.J."/>
        </authorList>
    </citation>
    <scope>NUCLEOTIDE SEQUENCE</scope>
</reference>
<sequence length="121" mass="13266">MVKIPFDDVGTVGINKDLDDHALPLSAWTAGRNIRFNDNKAEKFLGHELVFNPPAIPPYWAMPVLTADNVFWIYAGLTKVYAFQGGTHSNITRIKTSPEFEIPPSELTITTTAPSVAVAPV</sequence>
<evidence type="ECO:0000313" key="1">
    <source>
        <dbReference type="EMBL" id="KKN74539.1"/>
    </source>
</evidence>
<protein>
    <submittedName>
        <fullName evidence="1">Uncharacterized protein</fullName>
    </submittedName>
</protein>
<comment type="caution">
    <text evidence="1">The sequence shown here is derived from an EMBL/GenBank/DDBJ whole genome shotgun (WGS) entry which is preliminary data.</text>
</comment>
<proteinExistence type="predicted"/>